<dbReference type="InterPro" id="IPR001789">
    <property type="entry name" value="Sig_transdc_resp-reg_receiver"/>
</dbReference>
<dbReference type="PANTHER" id="PTHR44591:SF3">
    <property type="entry name" value="RESPONSE REGULATORY DOMAIN-CONTAINING PROTEIN"/>
    <property type="match status" value="1"/>
</dbReference>
<protein>
    <submittedName>
        <fullName evidence="4">Response regulator</fullName>
    </submittedName>
</protein>
<evidence type="ECO:0000313" key="4">
    <source>
        <dbReference type="EMBL" id="UXH76579.1"/>
    </source>
</evidence>
<dbReference type="Pfam" id="PF00072">
    <property type="entry name" value="Response_reg"/>
    <property type="match status" value="1"/>
</dbReference>
<keyword evidence="5" id="KW-1185">Reference proteome</keyword>
<proteinExistence type="predicted"/>
<evidence type="ECO:0000256" key="1">
    <source>
        <dbReference type="ARBA" id="ARBA00022553"/>
    </source>
</evidence>
<dbReference type="Proteomes" id="UP001064933">
    <property type="component" value="Chromosome"/>
</dbReference>
<dbReference type="EMBL" id="CP104562">
    <property type="protein sequence ID" value="UXH76579.1"/>
    <property type="molecule type" value="Genomic_DNA"/>
</dbReference>
<keyword evidence="1 2" id="KW-0597">Phosphoprotein</keyword>
<evidence type="ECO:0000256" key="2">
    <source>
        <dbReference type="PROSITE-ProRule" id="PRU00169"/>
    </source>
</evidence>
<sequence>MPTTSFPSVLLVDDAPDTLASLSAALVADGFHVRTASSGRQALELMRQERPTVLVADLEMPDMDGYELARRARELCPDEVLLVALSGTLPCGKSALTNCFGFDHLFGKPVQLGILEDVLRLDPAATQVDPTH</sequence>
<reference evidence="4" key="1">
    <citation type="submission" date="2022-10" db="EMBL/GenBank/DDBJ databases">
        <title>Characterization and whole genome sequencing of a new Roseateles species, isolated from fresh water.</title>
        <authorList>
            <person name="Guliayeva D.Y."/>
            <person name="Akhremchuk A.E."/>
            <person name="Sikolenko M.A."/>
            <person name="Valentovich L.N."/>
            <person name="Sidarenka A.V."/>
        </authorList>
    </citation>
    <scope>NUCLEOTIDE SEQUENCE</scope>
    <source>
        <strain evidence="4">BIM B-1768</strain>
    </source>
</reference>
<dbReference type="Gene3D" id="3.40.50.2300">
    <property type="match status" value="1"/>
</dbReference>
<evidence type="ECO:0000259" key="3">
    <source>
        <dbReference type="PROSITE" id="PS50110"/>
    </source>
</evidence>
<name>A0ABY6AXU8_9BURK</name>
<dbReference type="PROSITE" id="PS50110">
    <property type="entry name" value="RESPONSE_REGULATORY"/>
    <property type="match status" value="1"/>
</dbReference>
<accession>A0ABY6AXU8</accession>
<feature type="modified residue" description="4-aspartylphosphate" evidence="2">
    <location>
        <position position="57"/>
    </location>
</feature>
<dbReference type="RefSeq" id="WP_261756312.1">
    <property type="nucleotide sequence ID" value="NZ_CP104562.2"/>
</dbReference>
<organism evidence="4 5">
    <name type="scientific">Roseateles amylovorans</name>
    <dbReference type="NCBI Taxonomy" id="2978473"/>
    <lineage>
        <taxon>Bacteria</taxon>
        <taxon>Pseudomonadati</taxon>
        <taxon>Pseudomonadota</taxon>
        <taxon>Betaproteobacteria</taxon>
        <taxon>Burkholderiales</taxon>
        <taxon>Sphaerotilaceae</taxon>
        <taxon>Roseateles</taxon>
    </lineage>
</organism>
<feature type="domain" description="Response regulatory" evidence="3">
    <location>
        <begin position="8"/>
        <end position="123"/>
    </location>
</feature>
<dbReference type="InterPro" id="IPR050595">
    <property type="entry name" value="Bact_response_regulator"/>
</dbReference>
<gene>
    <name evidence="4" type="ORF">N4261_16185</name>
</gene>
<dbReference type="PANTHER" id="PTHR44591">
    <property type="entry name" value="STRESS RESPONSE REGULATOR PROTEIN 1"/>
    <property type="match status" value="1"/>
</dbReference>
<dbReference type="SMART" id="SM00448">
    <property type="entry name" value="REC"/>
    <property type="match status" value="1"/>
</dbReference>
<dbReference type="SUPFAM" id="SSF52172">
    <property type="entry name" value="CheY-like"/>
    <property type="match status" value="1"/>
</dbReference>
<dbReference type="InterPro" id="IPR011006">
    <property type="entry name" value="CheY-like_superfamily"/>
</dbReference>
<evidence type="ECO:0000313" key="5">
    <source>
        <dbReference type="Proteomes" id="UP001064933"/>
    </source>
</evidence>